<reference evidence="1 2" key="1">
    <citation type="submission" date="2009-12" db="EMBL/GenBank/DDBJ databases">
        <authorList>
            <person name="Lefebure T."/>
            <person name="Cornejo O.E."/>
            <person name="Pavinski Bitar P.D."/>
            <person name="Lang P."/>
            <person name="Stanhope M.J."/>
        </authorList>
    </citation>
    <scope>NUCLEOTIDE SEQUENCE [LARGE SCALE GENOMIC DNA]</scope>
    <source>
        <strain evidence="1 2">FA-1</strain>
    </source>
</reference>
<evidence type="ECO:0000313" key="2">
    <source>
        <dbReference type="Proteomes" id="UP000007815"/>
    </source>
</evidence>
<comment type="caution">
    <text evidence="1">The sequence shown here is derived from an EMBL/GenBank/DDBJ whole genome shotgun (WGS) entry which is preliminary data.</text>
</comment>
<dbReference type="InterPro" id="IPR011051">
    <property type="entry name" value="RmlC_Cupin_sf"/>
</dbReference>
<keyword evidence="2" id="KW-1185">Reference proteome</keyword>
<sequence length="148" mass="16978">MEIDEYKIEALVRETLLEMMDENKPLKACACYGVKKIELPFVKTRPQDRLDTGSEKNIVYTRDLFTLEESPRLGCGLMEMEKTSFDWHLTYDEIDYVIEGQLTIIINGEKVTAGPGEVILIPKDSKIQFSAPEKARFMYVTYPADWAG</sequence>
<evidence type="ECO:0000313" key="1">
    <source>
        <dbReference type="EMBL" id="EJN93731.1"/>
    </source>
</evidence>
<name>A0ABP2R139_STRRT</name>
<dbReference type="SUPFAM" id="SSF51182">
    <property type="entry name" value="RmlC-like cupins"/>
    <property type="match status" value="1"/>
</dbReference>
<dbReference type="RefSeq" id="WP_003087968.1">
    <property type="nucleotide sequence ID" value="NZ_AJTZ01000005.1"/>
</dbReference>
<dbReference type="CDD" id="cd02228">
    <property type="entry name" value="cupin_EutQ"/>
    <property type="match status" value="1"/>
</dbReference>
<protein>
    <submittedName>
        <fullName evidence="1">Ethanolamine utilization protein</fullName>
    </submittedName>
</protein>
<dbReference type="Gene3D" id="2.60.120.10">
    <property type="entry name" value="Jelly Rolls"/>
    <property type="match status" value="1"/>
</dbReference>
<accession>A0ABP2R139</accession>
<dbReference type="Proteomes" id="UP000007815">
    <property type="component" value="Unassembled WGS sequence"/>
</dbReference>
<dbReference type="Pfam" id="PF06249">
    <property type="entry name" value="EutQ"/>
    <property type="match status" value="1"/>
</dbReference>
<gene>
    <name evidence="1" type="ORF">SRA_04316</name>
</gene>
<proteinExistence type="predicted"/>
<dbReference type="InterPro" id="IPR014710">
    <property type="entry name" value="RmlC-like_jellyroll"/>
</dbReference>
<dbReference type="InterPro" id="IPR010424">
    <property type="entry name" value="EutQ"/>
</dbReference>
<dbReference type="PANTHER" id="PTHR36169">
    <property type="entry name" value="ETHANOLAMINE UTILIZATION PROTEIN EUTQ"/>
    <property type="match status" value="1"/>
</dbReference>
<dbReference type="EMBL" id="AJTZ01000005">
    <property type="protein sequence ID" value="EJN93731.1"/>
    <property type="molecule type" value="Genomic_DNA"/>
</dbReference>
<organism evidence="1 2">
    <name type="scientific">Streptococcus ratti FA-1 = DSM 20564</name>
    <dbReference type="NCBI Taxonomy" id="699248"/>
    <lineage>
        <taxon>Bacteria</taxon>
        <taxon>Bacillati</taxon>
        <taxon>Bacillota</taxon>
        <taxon>Bacilli</taxon>
        <taxon>Lactobacillales</taxon>
        <taxon>Streptococcaceae</taxon>
        <taxon>Streptococcus</taxon>
    </lineage>
</organism>
<dbReference type="PANTHER" id="PTHR36169:SF1">
    <property type="entry name" value="ACETATE KINASE EUTQ"/>
    <property type="match status" value="1"/>
</dbReference>